<evidence type="ECO:0000313" key="2">
    <source>
        <dbReference type="Proteomes" id="UP000750711"/>
    </source>
</evidence>
<name>A0A9P8LH98_9PEZI</name>
<accession>A0A9P8LH98</accession>
<dbReference type="AlphaFoldDB" id="A0A9P8LH98"/>
<evidence type="ECO:0000313" key="1">
    <source>
        <dbReference type="EMBL" id="KAH0565391.1"/>
    </source>
</evidence>
<dbReference type="Gene3D" id="3.90.1140.10">
    <property type="entry name" value="Cyclic phosphodiesterase"/>
    <property type="match status" value="1"/>
</dbReference>
<dbReference type="EMBL" id="JAGHQM010000099">
    <property type="protein sequence ID" value="KAH0565391.1"/>
    <property type="molecule type" value="Genomic_DNA"/>
</dbReference>
<reference evidence="1" key="1">
    <citation type="submission" date="2021-03" db="EMBL/GenBank/DDBJ databases">
        <title>Comparative genomics and phylogenomic investigation of the class Geoglossomycetes provide insights into ecological specialization and systematics.</title>
        <authorList>
            <person name="Melie T."/>
            <person name="Pirro S."/>
            <person name="Miller A.N."/>
            <person name="Quandt A."/>
        </authorList>
    </citation>
    <scope>NUCLEOTIDE SEQUENCE</scope>
    <source>
        <strain evidence="1">CAQ_001_2017</strain>
    </source>
</reference>
<proteinExistence type="predicted"/>
<comment type="caution">
    <text evidence="1">The sequence shown here is derived from an EMBL/GenBank/DDBJ whole genome shotgun (WGS) entry which is preliminary data.</text>
</comment>
<protein>
    <recommendedName>
        <fullName evidence="3">RNA ligase/cyclic nucleotide phosphodiesterase</fullName>
    </recommendedName>
</protein>
<dbReference type="InterPro" id="IPR009097">
    <property type="entry name" value="Cyclic_Pdiesterase"/>
</dbReference>
<evidence type="ECO:0008006" key="3">
    <source>
        <dbReference type="Google" id="ProtNLM"/>
    </source>
</evidence>
<dbReference type="Proteomes" id="UP000750711">
    <property type="component" value="Unassembled WGS sequence"/>
</dbReference>
<dbReference type="SUPFAM" id="SSF55144">
    <property type="entry name" value="LigT-like"/>
    <property type="match status" value="1"/>
</dbReference>
<gene>
    <name evidence="1" type="ORF">GP486_001208</name>
</gene>
<sequence>MDEKLLPTMLDTIIATAGDDASLIQEYCETQRTNRNEKLKQKMLDQNFEGVRTETILVNLLSIPGYLDPRNNICVWARPTESIKEIVAEIQHELRVSAPGIWLMPLPCLHMTVLEVLHSKTPEVMDSVLQKLQPCISQLANYTFSHRVRLVRPKLSFDDLAVALTFVPAASGPDDSYTYLHLRRDLSRICHQYGVEVKARYATTSCHFTVARFVSVRDHVSEGVGGVVVPSHEKIKSWVSKLEYLNDRLRERYWPENSGGEWYVGQELGLDIRKGRMWYGGGESIENRPSQPASSPLSFHEQTRAVRALSSLAVPFPRASSACGRHGPVTTL</sequence>
<organism evidence="1 2">
    <name type="scientific">Trichoglossum hirsutum</name>
    <dbReference type="NCBI Taxonomy" id="265104"/>
    <lineage>
        <taxon>Eukaryota</taxon>
        <taxon>Fungi</taxon>
        <taxon>Dikarya</taxon>
        <taxon>Ascomycota</taxon>
        <taxon>Pezizomycotina</taxon>
        <taxon>Geoglossomycetes</taxon>
        <taxon>Geoglossales</taxon>
        <taxon>Geoglossaceae</taxon>
        <taxon>Trichoglossum</taxon>
    </lineage>
</organism>
<keyword evidence="2" id="KW-1185">Reference proteome</keyword>